<dbReference type="RefSeq" id="WP_006357440.1">
    <property type="nucleotide sequence ID" value="NZ_BACI01000026.1"/>
</dbReference>
<name>F9VRN3_9ACTN</name>
<reference evidence="2 3" key="1">
    <citation type="submission" date="2011-05" db="EMBL/GenBank/DDBJ databases">
        <title>Whole genome shotgun sequence of Gordonia alkanivorans NBRC 16433.</title>
        <authorList>
            <person name="Hosoyama A."/>
            <person name="Nakamura S."/>
            <person name="Takarada H."/>
            <person name="Tsuchikane K."/>
            <person name="Yamazaki S."/>
            <person name="Fujita N."/>
        </authorList>
    </citation>
    <scope>NUCLEOTIDE SEQUENCE [LARGE SCALE GENOMIC DNA]</scope>
    <source>
        <strain evidence="2 3">NBRC 16433</strain>
    </source>
</reference>
<dbReference type="Proteomes" id="UP000003558">
    <property type="component" value="Unassembled WGS sequence"/>
</dbReference>
<dbReference type="SUPFAM" id="SSF54427">
    <property type="entry name" value="NTF2-like"/>
    <property type="match status" value="1"/>
</dbReference>
<dbReference type="AlphaFoldDB" id="F9VRN3"/>
<evidence type="ECO:0000313" key="3">
    <source>
        <dbReference type="Proteomes" id="UP000003558"/>
    </source>
</evidence>
<protein>
    <recommendedName>
        <fullName evidence="1">SnoaL-like domain-containing protein</fullName>
    </recommendedName>
</protein>
<dbReference type="Gene3D" id="3.10.450.50">
    <property type="match status" value="1"/>
</dbReference>
<accession>F9VRN3</accession>
<dbReference type="EMBL" id="BACI01000026">
    <property type="protein sequence ID" value="GAA11272.1"/>
    <property type="molecule type" value="Genomic_DNA"/>
</dbReference>
<feature type="domain" description="SnoaL-like" evidence="1">
    <location>
        <begin position="20"/>
        <end position="160"/>
    </location>
</feature>
<organism evidence="2 3">
    <name type="scientific">Gordonia alkanivorans NBRC 16433</name>
    <dbReference type="NCBI Taxonomy" id="1027371"/>
    <lineage>
        <taxon>Bacteria</taxon>
        <taxon>Bacillati</taxon>
        <taxon>Actinomycetota</taxon>
        <taxon>Actinomycetes</taxon>
        <taxon>Mycobacteriales</taxon>
        <taxon>Gordoniaceae</taxon>
        <taxon>Gordonia</taxon>
    </lineage>
</organism>
<dbReference type="STRING" id="1027371.GOALK_026_00780"/>
<dbReference type="eggNOG" id="ENOG5033I8E">
    <property type="taxonomic scope" value="Bacteria"/>
</dbReference>
<dbReference type="InterPro" id="IPR037401">
    <property type="entry name" value="SnoaL-like"/>
</dbReference>
<evidence type="ECO:0000313" key="2">
    <source>
        <dbReference type="EMBL" id="GAA11272.1"/>
    </source>
</evidence>
<dbReference type="InterPro" id="IPR032710">
    <property type="entry name" value="NTF2-like_dom_sf"/>
</dbReference>
<dbReference type="Pfam" id="PF13577">
    <property type="entry name" value="SnoaL_4"/>
    <property type="match status" value="1"/>
</dbReference>
<sequence length="184" mass="20555">MSETDAVSVGIPDGMSAAEALLAIEEIKRVFAVRLRCMDTKQWHLYAGLHTDDVISETWGGLPDDKQPRTDGESNRVVGKEKLASTIRALLDGPVPVTTAHHGHSPEIVLTSPTTARGIWAMEDNLWWSDDAGEYHLRGFGHYHEEYRKVNGQWLISYRKLTRLRVDSSPPLLPFPESAVIARV</sequence>
<evidence type="ECO:0000259" key="1">
    <source>
        <dbReference type="Pfam" id="PF13577"/>
    </source>
</evidence>
<comment type="caution">
    <text evidence="2">The sequence shown here is derived from an EMBL/GenBank/DDBJ whole genome shotgun (WGS) entry which is preliminary data.</text>
</comment>
<gene>
    <name evidence="2" type="ORF">GOALK_026_00780</name>
</gene>
<proteinExistence type="predicted"/>